<accession>A0A6L2LYY6</accession>
<name>A0A6L2LYY6_TANCI</name>
<sequence length="152" mass="17914">MDDPDITMEEYFEDIDYFKKFETEFPAILYNDALTSEQEVSSEPMVNPNHVNFEISFSELDDEDYTFIYDKDSFSYKLFSVNDVKSDKDNNKDEINVELCSEIISTKPLDSVIDVDVDTYSYEFDENFETNHDIPDKSFTIKDFFIMVKIVI</sequence>
<comment type="caution">
    <text evidence="1">The sequence shown here is derived from an EMBL/GenBank/DDBJ whole genome shotgun (WGS) entry which is preliminary data.</text>
</comment>
<proteinExistence type="predicted"/>
<reference evidence="1" key="1">
    <citation type="journal article" date="2019" name="Sci. Rep.">
        <title>Draft genome of Tanacetum cinerariifolium, the natural source of mosquito coil.</title>
        <authorList>
            <person name="Yamashiro T."/>
            <person name="Shiraishi A."/>
            <person name="Satake H."/>
            <person name="Nakayama K."/>
        </authorList>
    </citation>
    <scope>NUCLEOTIDE SEQUENCE</scope>
</reference>
<dbReference type="AlphaFoldDB" id="A0A6L2LYY6"/>
<evidence type="ECO:0000313" key="1">
    <source>
        <dbReference type="EMBL" id="GEU65544.1"/>
    </source>
</evidence>
<protein>
    <submittedName>
        <fullName evidence="1">Uncharacterized protein</fullName>
    </submittedName>
</protein>
<organism evidence="1">
    <name type="scientific">Tanacetum cinerariifolium</name>
    <name type="common">Dalmatian daisy</name>
    <name type="synonym">Chrysanthemum cinerariifolium</name>
    <dbReference type="NCBI Taxonomy" id="118510"/>
    <lineage>
        <taxon>Eukaryota</taxon>
        <taxon>Viridiplantae</taxon>
        <taxon>Streptophyta</taxon>
        <taxon>Embryophyta</taxon>
        <taxon>Tracheophyta</taxon>
        <taxon>Spermatophyta</taxon>
        <taxon>Magnoliopsida</taxon>
        <taxon>eudicotyledons</taxon>
        <taxon>Gunneridae</taxon>
        <taxon>Pentapetalae</taxon>
        <taxon>asterids</taxon>
        <taxon>campanulids</taxon>
        <taxon>Asterales</taxon>
        <taxon>Asteraceae</taxon>
        <taxon>Asteroideae</taxon>
        <taxon>Anthemideae</taxon>
        <taxon>Anthemidinae</taxon>
        <taxon>Tanacetum</taxon>
    </lineage>
</organism>
<dbReference type="EMBL" id="BKCJ010005221">
    <property type="protein sequence ID" value="GEU65544.1"/>
    <property type="molecule type" value="Genomic_DNA"/>
</dbReference>
<gene>
    <name evidence="1" type="ORF">Tci_037522</name>
</gene>